<dbReference type="GO" id="GO:0016747">
    <property type="term" value="F:acyltransferase activity, transferring groups other than amino-acyl groups"/>
    <property type="evidence" value="ECO:0007669"/>
    <property type="project" value="InterPro"/>
</dbReference>
<reference evidence="4" key="1">
    <citation type="journal article" date="2014" name="Science">
        <title>Ancient hybridizations among the ancestral genomes of bread wheat.</title>
        <authorList>
            <consortium name="International Wheat Genome Sequencing Consortium,"/>
            <person name="Marcussen T."/>
            <person name="Sandve S.R."/>
            <person name="Heier L."/>
            <person name="Spannagl M."/>
            <person name="Pfeifer M."/>
            <person name="Jakobsen K.S."/>
            <person name="Wulff B.B."/>
            <person name="Steuernagel B."/>
            <person name="Mayer K.F."/>
            <person name="Olsen O.A."/>
        </authorList>
    </citation>
    <scope>NUCLEOTIDE SEQUENCE [LARGE SCALE GENOMIC DNA]</scope>
    <source>
        <strain evidence="4">cv. AL8/78</strain>
    </source>
</reference>
<keyword evidence="4" id="KW-1185">Reference proteome</keyword>
<sequence>MGEGEESRKDTMAIRVREFDMERDLAAVEELERRCQVGLSGDQADDADHDDGGAKKCRRRRKKKRGMSLYVEQIGDPFARVRHSPDYVMLVAEYGEEGAGEAVGVIKACVRTVSRGKAMMKKKQQFAKVACLLGLRVSPSHRRLGIATELVRRAEAWCAARGAAHATMATTASNAASLALFAGRFGYAPFRRPVFLGHPVHRSRRSSRTSSPSARTSPWSAARTRPSRRPSRCSASGMPRAPSASASAAPRRSSARPSPRRARSTSTRRGCACRRSPTCSARSARTCSTASACPAPRAPRCSARCAATRTTSRARTRPAPSWPPISALTTPPPPRSRTGRASRATRTSGASRSSASPLTVPAMPATMTTTGRRRHRLTSCSWIPGSS</sequence>
<name>A0A453NIK4_AEGTS</name>
<evidence type="ECO:0000256" key="1">
    <source>
        <dbReference type="SAM" id="MobiDB-lite"/>
    </source>
</evidence>
<dbReference type="PANTHER" id="PTHR47370:SF6">
    <property type="entry name" value="N-ACETYLTRANSFERASE HLS1-RELATED"/>
    <property type="match status" value="1"/>
</dbReference>
<feature type="region of interest" description="Disordered" evidence="1">
    <location>
        <begin position="200"/>
        <end position="275"/>
    </location>
</feature>
<dbReference type="PANTHER" id="PTHR47370">
    <property type="entry name" value="ACYL-COA N-ACYLTRANSFERASES (NAT) SUPERFAMILY PROTEIN"/>
    <property type="match status" value="1"/>
</dbReference>
<dbReference type="InterPro" id="IPR016181">
    <property type="entry name" value="Acyl_CoA_acyltransferase"/>
</dbReference>
<reference evidence="4" key="2">
    <citation type="journal article" date="2017" name="Nat. Plants">
        <title>The Aegilops tauschii genome reveals multiple impacts of transposons.</title>
        <authorList>
            <person name="Zhao G."/>
            <person name="Zou C."/>
            <person name="Li K."/>
            <person name="Wang K."/>
            <person name="Li T."/>
            <person name="Gao L."/>
            <person name="Zhang X."/>
            <person name="Wang H."/>
            <person name="Yang Z."/>
            <person name="Liu X."/>
            <person name="Jiang W."/>
            <person name="Mao L."/>
            <person name="Kong X."/>
            <person name="Jiao Y."/>
            <person name="Jia J."/>
        </authorList>
    </citation>
    <scope>NUCLEOTIDE SEQUENCE [LARGE SCALE GENOMIC DNA]</scope>
    <source>
        <strain evidence="4">cv. AL8/78</strain>
    </source>
</reference>
<reference evidence="3" key="4">
    <citation type="submission" date="2019-03" db="UniProtKB">
        <authorList>
            <consortium name="EnsemblPlants"/>
        </authorList>
    </citation>
    <scope>IDENTIFICATION</scope>
</reference>
<evidence type="ECO:0000313" key="4">
    <source>
        <dbReference type="Proteomes" id="UP000015105"/>
    </source>
</evidence>
<dbReference type="Gene3D" id="3.40.630.30">
    <property type="match status" value="1"/>
</dbReference>
<dbReference type="AlphaFoldDB" id="A0A453NIK4"/>
<feature type="compositionally biased region" description="Low complexity" evidence="1">
    <location>
        <begin position="305"/>
        <end position="319"/>
    </location>
</feature>
<dbReference type="Pfam" id="PF00583">
    <property type="entry name" value="Acetyltransf_1"/>
    <property type="match status" value="1"/>
</dbReference>
<feature type="region of interest" description="Disordered" evidence="1">
    <location>
        <begin position="39"/>
        <end position="60"/>
    </location>
</feature>
<dbReference type="EnsemblPlants" id="AET6Gv20378900.2">
    <property type="protein sequence ID" value="AET6Gv20378900.2"/>
    <property type="gene ID" value="AET6Gv20378900"/>
</dbReference>
<protein>
    <recommendedName>
        <fullName evidence="2">N-acetyltransferase domain-containing protein</fullName>
    </recommendedName>
</protein>
<feature type="compositionally biased region" description="Low complexity" evidence="1">
    <location>
        <begin position="208"/>
        <end position="224"/>
    </location>
</feature>
<feature type="compositionally biased region" description="Low complexity" evidence="1">
    <location>
        <begin position="339"/>
        <end position="363"/>
    </location>
</feature>
<dbReference type="Proteomes" id="UP000015105">
    <property type="component" value="Chromosome 6D"/>
</dbReference>
<proteinExistence type="predicted"/>
<feature type="domain" description="N-acetyltransferase" evidence="2">
    <location>
        <begin position="14"/>
        <end position="201"/>
    </location>
</feature>
<evidence type="ECO:0000259" key="2">
    <source>
        <dbReference type="PROSITE" id="PS51186"/>
    </source>
</evidence>
<dbReference type="InterPro" id="IPR052810">
    <property type="entry name" value="Plant_NAT"/>
</dbReference>
<dbReference type="InterPro" id="IPR000182">
    <property type="entry name" value="GNAT_dom"/>
</dbReference>
<dbReference type="PROSITE" id="PS51186">
    <property type="entry name" value="GNAT"/>
    <property type="match status" value="1"/>
</dbReference>
<feature type="region of interest" description="Disordered" evidence="1">
    <location>
        <begin position="305"/>
        <end position="363"/>
    </location>
</feature>
<evidence type="ECO:0000313" key="3">
    <source>
        <dbReference type="EnsemblPlants" id="AET6Gv20378900.2"/>
    </source>
</evidence>
<organism evidence="3 4">
    <name type="scientific">Aegilops tauschii subsp. strangulata</name>
    <name type="common">Goatgrass</name>
    <dbReference type="NCBI Taxonomy" id="200361"/>
    <lineage>
        <taxon>Eukaryota</taxon>
        <taxon>Viridiplantae</taxon>
        <taxon>Streptophyta</taxon>
        <taxon>Embryophyta</taxon>
        <taxon>Tracheophyta</taxon>
        <taxon>Spermatophyta</taxon>
        <taxon>Magnoliopsida</taxon>
        <taxon>Liliopsida</taxon>
        <taxon>Poales</taxon>
        <taxon>Poaceae</taxon>
        <taxon>BOP clade</taxon>
        <taxon>Pooideae</taxon>
        <taxon>Triticodae</taxon>
        <taxon>Triticeae</taxon>
        <taxon>Triticinae</taxon>
        <taxon>Aegilops</taxon>
    </lineage>
</organism>
<dbReference type="CDD" id="cd04301">
    <property type="entry name" value="NAT_SF"/>
    <property type="match status" value="1"/>
</dbReference>
<reference evidence="3" key="5">
    <citation type="journal article" date="2021" name="G3 (Bethesda)">
        <title>Aegilops tauschii genome assembly Aet v5.0 features greater sequence contiguity and improved annotation.</title>
        <authorList>
            <person name="Wang L."/>
            <person name="Zhu T."/>
            <person name="Rodriguez J.C."/>
            <person name="Deal K.R."/>
            <person name="Dubcovsky J."/>
            <person name="McGuire P.E."/>
            <person name="Lux T."/>
            <person name="Spannagl M."/>
            <person name="Mayer K.F.X."/>
            <person name="Baldrich P."/>
            <person name="Meyers B.C."/>
            <person name="Huo N."/>
            <person name="Gu Y.Q."/>
            <person name="Zhou H."/>
            <person name="Devos K.M."/>
            <person name="Bennetzen J.L."/>
            <person name="Unver T."/>
            <person name="Budak H."/>
            <person name="Gulick P.J."/>
            <person name="Galiba G."/>
            <person name="Kalapos B."/>
            <person name="Nelson D.R."/>
            <person name="Li P."/>
            <person name="You F.M."/>
            <person name="Luo M.C."/>
            <person name="Dvorak J."/>
        </authorList>
    </citation>
    <scope>NUCLEOTIDE SEQUENCE [LARGE SCALE GENOMIC DNA]</scope>
    <source>
        <strain evidence="3">cv. AL8/78</strain>
    </source>
</reference>
<reference evidence="3" key="3">
    <citation type="journal article" date="2017" name="Nature">
        <title>Genome sequence of the progenitor of the wheat D genome Aegilops tauschii.</title>
        <authorList>
            <person name="Luo M.C."/>
            <person name="Gu Y.Q."/>
            <person name="Puiu D."/>
            <person name="Wang H."/>
            <person name="Twardziok S.O."/>
            <person name="Deal K.R."/>
            <person name="Huo N."/>
            <person name="Zhu T."/>
            <person name="Wang L."/>
            <person name="Wang Y."/>
            <person name="McGuire P.E."/>
            <person name="Liu S."/>
            <person name="Long H."/>
            <person name="Ramasamy R.K."/>
            <person name="Rodriguez J.C."/>
            <person name="Van S.L."/>
            <person name="Yuan L."/>
            <person name="Wang Z."/>
            <person name="Xia Z."/>
            <person name="Xiao L."/>
            <person name="Anderson O.D."/>
            <person name="Ouyang S."/>
            <person name="Liang Y."/>
            <person name="Zimin A.V."/>
            <person name="Pertea G."/>
            <person name="Qi P."/>
            <person name="Bennetzen J.L."/>
            <person name="Dai X."/>
            <person name="Dawson M.W."/>
            <person name="Muller H.G."/>
            <person name="Kugler K."/>
            <person name="Rivarola-Duarte L."/>
            <person name="Spannagl M."/>
            <person name="Mayer K.F.X."/>
            <person name="Lu F.H."/>
            <person name="Bevan M.W."/>
            <person name="Leroy P."/>
            <person name="Li P."/>
            <person name="You F.M."/>
            <person name="Sun Q."/>
            <person name="Liu Z."/>
            <person name="Lyons E."/>
            <person name="Wicker T."/>
            <person name="Salzberg S.L."/>
            <person name="Devos K.M."/>
            <person name="Dvorak J."/>
        </authorList>
    </citation>
    <scope>NUCLEOTIDE SEQUENCE [LARGE SCALE GENOMIC DNA]</scope>
    <source>
        <strain evidence="3">cv. AL8/78</strain>
    </source>
</reference>
<accession>A0A453NIK4</accession>
<feature type="compositionally biased region" description="Low complexity" evidence="1">
    <location>
        <begin position="232"/>
        <end position="257"/>
    </location>
</feature>
<dbReference type="Gramene" id="AET6Gv20378900.2">
    <property type="protein sequence ID" value="AET6Gv20378900.2"/>
    <property type="gene ID" value="AET6Gv20378900"/>
</dbReference>
<dbReference type="SUPFAM" id="SSF55729">
    <property type="entry name" value="Acyl-CoA N-acyltransferases (Nat)"/>
    <property type="match status" value="1"/>
</dbReference>